<dbReference type="InterPro" id="IPR057670">
    <property type="entry name" value="SH3_retrovirus"/>
</dbReference>
<feature type="domain" description="Retroviral polymerase SH3-like" evidence="1">
    <location>
        <begin position="61"/>
        <end position="124"/>
    </location>
</feature>
<dbReference type="Pfam" id="PF25597">
    <property type="entry name" value="SH3_retrovirus"/>
    <property type="match status" value="1"/>
</dbReference>
<reference evidence="2 3" key="1">
    <citation type="journal article" date="2012" name="Nat. Biotechnol.">
        <title>Draft genome sequence of pigeonpea (Cajanus cajan), an orphan legume crop of resource-poor farmers.</title>
        <authorList>
            <person name="Varshney R.K."/>
            <person name="Chen W."/>
            <person name="Li Y."/>
            <person name="Bharti A.K."/>
            <person name="Saxena R.K."/>
            <person name="Schlueter J.A."/>
            <person name="Donoghue M.T."/>
            <person name="Azam S."/>
            <person name="Fan G."/>
            <person name="Whaley A.M."/>
            <person name="Farmer A.D."/>
            <person name="Sheridan J."/>
            <person name="Iwata A."/>
            <person name="Tuteja R."/>
            <person name="Penmetsa R.V."/>
            <person name="Wu W."/>
            <person name="Upadhyaya H.D."/>
            <person name="Yang S.P."/>
            <person name="Shah T."/>
            <person name="Saxena K.B."/>
            <person name="Michael T."/>
            <person name="McCombie W.R."/>
            <person name="Yang B."/>
            <person name="Zhang G."/>
            <person name="Yang H."/>
            <person name="Wang J."/>
            <person name="Spillane C."/>
            <person name="Cook D.R."/>
            <person name="May G.D."/>
            <person name="Xu X."/>
            <person name="Jackson S.A."/>
        </authorList>
    </citation>
    <scope>NUCLEOTIDE SEQUENCE [LARGE SCALE GENOMIC DNA]</scope>
    <source>
        <strain evidence="3">cv. Asha</strain>
    </source>
</reference>
<accession>A0A151STX9</accession>
<dbReference type="Proteomes" id="UP000075243">
    <property type="component" value="Chromosome 11"/>
</dbReference>
<dbReference type="InterPro" id="IPR039537">
    <property type="entry name" value="Retrotran_Ty1/copia-like"/>
</dbReference>
<sequence>MNLVCSMLSEKKVPKTFWPEAVNWAVHVLNRCPTLAMKDKTPKEAWSGIKPSVQHFRVFGCVSYAHVPDNLRSKLDAKSLRCVLLGISDESKAYRLYDPISQRIIISRDVVFAENEAWEWNNHESTTICELEWEDGDKVVSEESPVEDVADAQPKSLLPLIKTLLKVLWKGGVEGNQLG</sequence>
<keyword evidence="3" id="KW-1185">Reference proteome</keyword>
<dbReference type="Gramene" id="C.cajan_04408.t">
    <property type="protein sequence ID" value="C.cajan_04408.t.cds1"/>
    <property type="gene ID" value="C.cajan_04408"/>
</dbReference>
<dbReference type="PANTHER" id="PTHR42648:SF18">
    <property type="entry name" value="RETROTRANSPOSON, UNCLASSIFIED-LIKE PROTEIN"/>
    <property type="match status" value="1"/>
</dbReference>
<gene>
    <name evidence="2" type="ORF">KK1_004515</name>
</gene>
<proteinExistence type="predicted"/>
<evidence type="ECO:0000313" key="2">
    <source>
        <dbReference type="EMBL" id="KYP58221.1"/>
    </source>
</evidence>
<dbReference type="SUPFAM" id="SSF53098">
    <property type="entry name" value="Ribonuclease H-like"/>
    <property type="match status" value="1"/>
</dbReference>
<dbReference type="AlphaFoldDB" id="A0A151STX9"/>
<dbReference type="InterPro" id="IPR012337">
    <property type="entry name" value="RNaseH-like_sf"/>
</dbReference>
<evidence type="ECO:0000259" key="1">
    <source>
        <dbReference type="Pfam" id="PF25597"/>
    </source>
</evidence>
<organism evidence="2 3">
    <name type="scientific">Cajanus cajan</name>
    <name type="common">Pigeon pea</name>
    <name type="synonym">Cajanus indicus</name>
    <dbReference type="NCBI Taxonomy" id="3821"/>
    <lineage>
        <taxon>Eukaryota</taxon>
        <taxon>Viridiplantae</taxon>
        <taxon>Streptophyta</taxon>
        <taxon>Embryophyta</taxon>
        <taxon>Tracheophyta</taxon>
        <taxon>Spermatophyta</taxon>
        <taxon>Magnoliopsida</taxon>
        <taxon>eudicotyledons</taxon>
        <taxon>Gunneridae</taxon>
        <taxon>Pentapetalae</taxon>
        <taxon>rosids</taxon>
        <taxon>fabids</taxon>
        <taxon>Fabales</taxon>
        <taxon>Fabaceae</taxon>
        <taxon>Papilionoideae</taxon>
        <taxon>50 kb inversion clade</taxon>
        <taxon>NPAAA clade</taxon>
        <taxon>indigoferoid/millettioid clade</taxon>
        <taxon>Phaseoleae</taxon>
        <taxon>Cajanus</taxon>
    </lineage>
</organism>
<dbReference type="PANTHER" id="PTHR42648">
    <property type="entry name" value="TRANSPOSASE, PUTATIVE-RELATED"/>
    <property type="match status" value="1"/>
</dbReference>
<protein>
    <submittedName>
        <fullName evidence="2">Retrovirus-related Pol polyprotein from transposon TNT 1-94</fullName>
    </submittedName>
</protein>
<name>A0A151STX9_CAJCA</name>
<evidence type="ECO:0000313" key="3">
    <source>
        <dbReference type="Proteomes" id="UP000075243"/>
    </source>
</evidence>
<dbReference type="EMBL" id="CM003613">
    <property type="protein sequence ID" value="KYP58221.1"/>
    <property type="molecule type" value="Genomic_DNA"/>
</dbReference>